<dbReference type="Proteomes" id="UP000660339">
    <property type="component" value="Unassembled WGS sequence"/>
</dbReference>
<sequence>MLTADERALLREAFTWARARGWRTVVTDQESREWSQGDDSDSPNVTLVAREFGAGHDLRVYEWEEPARHRTFVESVTVRRALDVLVVVGILPPRFSSAFTAGRESMSTAPVQPDVPAALPEGYEWCTTESRTRRHISRDLTEAARFGRRSVKGRTGRTLCGQSGRDEEYAQWQLDQWRTSGKKLVVASLKPCRLCPKSLPVVAA</sequence>
<gene>
    <name evidence="1" type="ORF">Cme02nite_38560</name>
</gene>
<dbReference type="EMBL" id="BONJ01000020">
    <property type="protein sequence ID" value="GIG15524.1"/>
    <property type="molecule type" value="Genomic_DNA"/>
</dbReference>
<accession>A0A8J3LBW7</accession>
<keyword evidence="2" id="KW-1185">Reference proteome</keyword>
<reference evidence="1" key="1">
    <citation type="submission" date="2021-01" db="EMBL/GenBank/DDBJ databases">
        <title>Whole genome shotgun sequence of Catellatospora methionotrophica NBRC 14553.</title>
        <authorList>
            <person name="Komaki H."/>
            <person name="Tamura T."/>
        </authorList>
    </citation>
    <scope>NUCLEOTIDE SEQUENCE</scope>
    <source>
        <strain evidence="1">NBRC 14553</strain>
    </source>
</reference>
<dbReference type="RefSeq" id="WP_166379928.1">
    <property type="nucleotide sequence ID" value="NZ_BAAATT010000005.1"/>
</dbReference>
<evidence type="ECO:0000313" key="2">
    <source>
        <dbReference type="Proteomes" id="UP000660339"/>
    </source>
</evidence>
<name>A0A8J3LBW7_9ACTN</name>
<protein>
    <submittedName>
        <fullName evidence="1">Uncharacterized protein</fullName>
    </submittedName>
</protein>
<organism evidence="1 2">
    <name type="scientific">Catellatospora methionotrophica</name>
    <dbReference type="NCBI Taxonomy" id="121620"/>
    <lineage>
        <taxon>Bacteria</taxon>
        <taxon>Bacillati</taxon>
        <taxon>Actinomycetota</taxon>
        <taxon>Actinomycetes</taxon>
        <taxon>Micromonosporales</taxon>
        <taxon>Micromonosporaceae</taxon>
        <taxon>Catellatospora</taxon>
    </lineage>
</organism>
<dbReference type="AlphaFoldDB" id="A0A8J3LBW7"/>
<evidence type="ECO:0000313" key="1">
    <source>
        <dbReference type="EMBL" id="GIG15524.1"/>
    </source>
</evidence>
<proteinExistence type="predicted"/>
<comment type="caution">
    <text evidence="1">The sequence shown here is derived from an EMBL/GenBank/DDBJ whole genome shotgun (WGS) entry which is preliminary data.</text>
</comment>